<dbReference type="InterPro" id="IPR029063">
    <property type="entry name" value="SAM-dependent_MTases_sf"/>
</dbReference>
<proteinExistence type="predicted"/>
<gene>
    <name evidence="2" type="ORF">UU55_C0002G0023</name>
</gene>
<feature type="domain" description="Methyltransferase type 11" evidence="1">
    <location>
        <begin position="27"/>
        <end position="114"/>
    </location>
</feature>
<dbReference type="Gene3D" id="3.40.50.150">
    <property type="entry name" value="Vaccinia Virus protein VP39"/>
    <property type="match status" value="1"/>
</dbReference>
<dbReference type="CDD" id="cd02440">
    <property type="entry name" value="AdoMet_MTases"/>
    <property type="match status" value="1"/>
</dbReference>
<accession>A0A0G0YSN7</accession>
<dbReference type="EMBL" id="LCBB01000002">
    <property type="protein sequence ID" value="KKS03418.1"/>
    <property type="molecule type" value="Genomic_DNA"/>
</dbReference>
<dbReference type="Proteomes" id="UP000033947">
    <property type="component" value="Unassembled WGS sequence"/>
</dbReference>
<evidence type="ECO:0000313" key="2">
    <source>
        <dbReference type="EMBL" id="KKS03418.1"/>
    </source>
</evidence>
<comment type="caution">
    <text evidence="2">The sequence shown here is derived from an EMBL/GenBank/DDBJ whole genome shotgun (WGS) entry which is preliminary data.</text>
</comment>
<evidence type="ECO:0000313" key="3">
    <source>
        <dbReference type="Proteomes" id="UP000033947"/>
    </source>
</evidence>
<dbReference type="SUPFAM" id="SSF53335">
    <property type="entry name" value="S-adenosyl-L-methionine-dependent methyltransferases"/>
    <property type="match status" value="1"/>
</dbReference>
<sequence length="215" mass="24693">MEMKTDYYFLDFLKFLDKIDFKDKKVLDIGCGGGDTTYELCKRGADVIGCDIADARKPENKSKFPFNIIEKDKLSFTDNSFDIITNFDVLEHVENDLNFINEMYRVLKPGGVAYVFTPNLFRVGRWVRTIATGKFPVFPMFLGTTDVLGDCVHLREYTKGSLENLYSKSKFGRVDIENFWLGLYHPVTVKYRVVRPPKFLSFLSQTVVAKAQKSA</sequence>
<organism evidence="2 3">
    <name type="scientific">candidate division WWE3 bacterium GW2011_GWC2_41_23</name>
    <dbReference type="NCBI Taxonomy" id="1619123"/>
    <lineage>
        <taxon>Bacteria</taxon>
        <taxon>Katanobacteria</taxon>
    </lineage>
</organism>
<dbReference type="PANTHER" id="PTHR43861">
    <property type="entry name" value="TRANS-ACONITATE 2-METHYLTRANSFERASE-RELATED"/>
    <property type="match status" value="1"/>
</dbReference>
<reference evidence="2 3" key="1">
    <citation type="journal article" date="2015" name="Nature">
        <title>rRNA introns, odd ribosomes, and small enigmatic genomes across a large radiation of phyla.</title>
        <authorList>
            <person name="Brown C.T."/>
            <person name="Hug L.A."/>
            <person name="Thomas B.C."/>
            <person name="Sharon I."/>
            <person name="Castelle C.J."/>
            <person name="Singh A."/>
            <person name="Wilkins M.J."/>
            <person name="Williams K.H."/>
            <person name="Banfield J.F."/>
        </authorList>
    </citation>
    <scope>NUCLEOTIDE SEQUENCE [LARGE SCALE GENOMIC DNA]</scope>
</reference>
<name>A0A0G0YSN7_UNCKA</name>
<dbReference type="InterPro" id="IPR013216">
    <property type="entry name" value="Methyltransf_11"/>
</dbReference>
<evidence type="ECO:0000259" key="1">
    <source>
        <dbReference type="Pfam" id="PF08241"/>
    </source>
</evidence>
<dbReference type="GO" id="GO:0008757">
    <property type="term" value="F:S-adenosylmethionine-dependent methyltransferase activity"/>
    <property type="evidence" value="ECO:0007669"/>
    <property type="project" value="InterPro"/>
</dbReference>
<dbReference type="Pfam" id="PF08241">
    <property type="entry name" value="Methyltransf_11"/>
    <property type="match status" value="1"/>
</dbReference>
<dbReference type="AlphaFoldDB" id="A0A0G0YSN7"/>
<protein>
    <recommendedName>
        <fullName evidence="1">Methyltransferase type 11 domain-containing protein</fullName>
    </recommendedName>
</protein>